<dbReference type="PROSITE" id="PS50812">
    <property type="entry name" value="PWWP"/>
    <property type="match status" value="1"/>
</dbReference>
<dbReference type="InterPro" id="IPR000313">
    <property type="entry name" value="PWWP_dom"/>
</dbReference>
<evidence type="ECO:0000313" key="3">
    <source>
        <dbReference type="EMBL" id="GJJ06846.1"/>
    </source>
</evidence>
<feature type="compositionally biased region" description="Acidic residues" evidence="1">
    <location>
        <begin position="419"/>
        <end position="430"/>
    </location>
</feature>
<dbReference type="Gene3D" id="2.30.30.140">
    <property type="match status" value="1"/>
</dbReference>
<sequence length="430" mass="47466">MAAAPKKQSVGEREYNIGDIVLAKIRGYPQWPGRLVDPETVSEAVARERPPSKKTKFYCVRFFPSGDFSWTVAKDLSLLQKHEIEAYINEPHKKSAELLRAYKVAMDPSSWEASLATPGISTVDDGDEVEEEVDELDDAEEDSEKSTTKTSKKRKRESETKPRKKKDISTTKAAAGGEAKEKKTPAKKKPVKKNGMRSKETVESEDEGAAASAGAEQQSEGGAPPDSSKKPTPSSKRAKKEKSVTEEDAISKDPEAIKVKEWRHKLQRAFLSKSVPKEEEMPEYDQLFTTIEKHDLTLDQLTLGKVMRHITQLEPEKLQQEEKYQIRKRADALLEKWQKFVHNASAADEGQGTNANANTSAGASVNGSAPKTDKSEMKNESMSEVAANDTKHTPNGAKAEDNKTNAVEGQPLSGAPVPEVEEEPMDTTDD</sequence>
<feature type="compositionally biased region" description="Acidic residues" evidence="1">
    <location>
        <begin position="124"/>
        <end position="143"/>
    </location>
</feature>
<dbReference type="AlphaFoldDB" id="A0AAV5AQV5"/>
<gene>
    <name evidence="3" type="ORF">Clacol_001042</name>
    <name evidence="4" type="ORF">Clacol_010503</name>
</gene>
<proteinExistence type="predicted"/>
<comment type="caution">
    <text evidence="4">The sequence shown here is derived from an EMBL/GenBank/DDBJ whole genome shotgun (WGS) entry which is preliminary data.</text>
</comment>
<feature type="compositionally biased region" description="Low complexity" evidence="1">
    <location>
        <begin position="352"/>
        <end position="369"/>
    </location>
</feature>
<dbReference type="EMBL" id="BPWL01000015">
    <property type="protein sequence ID" value="GJJ16207.1"/>
    <property type="molecule type" value="Genomic_DNA"/>
</dbReference>
<dbReference type="Pfam" id="PF00855">
    <property type="entry name" value="PWWP"/>
    <property type="match status" value="1"/>
</dbReference>
<feature type="domain" description="PWWP" evidence="2">
    <location>
        <begin position="17"/>
        <end position="81"/>
    </location>
</feature>
<evidence type="ECO:0000256" key="1">
    <source>
        <dbReference type="SAM" id="MobiDB-lite"/>
    </source>
</evidence>
<feature type="compositionally biased region" description="Low complexity" evidence="1">
    <location>
        <begin position="209"/>
        <end position="235"/>
    </location>
</feature>
<name>A0AAV5AQV5_9AGAM</name>
<protein>
    <recommendedName>
        <fullName evidence="2">PWWP domain-containing protein</fullName>
    </recommendedName>
</protein>
<feature type="region of interest" description="Disordered" evidence="1">
    <location>
        <begin position="115"/>
        <end position="256"/>
    </location>
</feature>
<feature type="region of interest" description="Disordered" evidence="1">
    <location>
        <begin position="345"/>
        <end position="430"/>
    </location>
</feature>
<dbReference type="SMART" id="SM00293">
    <property type="entry name" value="PWWP"/>
    <property type="match status" value="1"/>
</dbReference>
<feature type="compositionally biased region" description="Basic residues" evidence="1">
    <location>
        <begin position="185"/>
        <end position="196"/>
    </location>
</feature>
<accession>A0AAV5AQV5</accession>
<dbReference type="SUPFAM" id="SSF63748">
    <property type="entry name" value="Tudor/PWWP/MBT"/>
    <property type="match status" value="1"/>
</dbReference>
<dbReference type="EMBL" id="BPWL01000001">
    <property type="protein sequence ID" value="GJJ06846.1"/>
    <property type="molecule type" value="Genomic_DNA"/>
</dbReference>
<dbReference type="InterPro" id="IPR035503">
    <property type="entry name" value="IOC4-like_PWWP"/>
</dbReference>
<organism evidence="4 5">
    <name type="scientific">Clathrus columnatus</name>
    <dbReference type="NCBI Taxonomy" id="1419009"/>
    <lineage>
        <taxon>Eukaryota</taxon>
        <taxon>Fungi</taxon>
        <taxon>Dikarya</taxon>
        <taxon>Basidiomycota</taxon>
        <taxon>Agaricomycotina</taxon>
        <taxon>Agaricomycetes</taxon>
        <taxon>Phallomycetidae</taxon>
        <taxon>Phallales</taxon>
        <taxon>Clathraceae</taxon>
        <taxon>Clathrus</taxon>
    </lineage>
</organism>
<evidence type="ECO:0000259" key="2">
    <source>
        <dbReference type="PROSITE" id="PS50812"/>
    </source>
</evidence>
<reference evidence="4" key="1">
    <citation type="submission" date="2021-10" db="EMBL/GenBank/DDBJ databases">
        <title>De novo Genome Assembly of Clathrus columnatus (Basidiomycota, Fungi) Using Illumina and Nanopore Sequence Data.</title>
        <authorList>
            <person name="Ogiso-Tanaka E."/>
            <person name="Itagaki H."/>
            <person name="Hosoya T."/>
            <person name="Hosaka K."/>
        </authorList>
    </citation>
    <scope>NUCLEOTIDE SEQUENCE</scope>
    <source>
        <strain evidence="4">MO-923</strain>
    </source>
</reference>
<dbReference type="CDD" id="cd05840">
    <property type="entry name" value="PWWP_ScIOC4-like"/>
    <property type="match status" value="1"/>
</dbReference>
<feature type="compositionally biased region" description="Basic and acidic residues" evidence="1">
    <location>
        <begin position="241"/>
        <end position="256"/>
    </location>
</feature>
<keyword evidence="5" id="KW-1185">Reference proteome</keyword>
<dbReference type="Proteomes" id="UP001050691">
    <property type="component" value="Unassembled WGS sequence"/>
</dbReference>
<evidence type="ECO:0000313" key="5">
    <source>
        <dbReference type="Proteomes" id="UP001050691"/>
    </source>
</evidence>
<evidence type="ECO:0000313" key="4">
    <source>
        <dbReference type="EMBL" id="GJJ16207.1"/>
    </source>
</evidence>
<feature type="compositionally biased region" description="Basic and acidic residues" evidence="1">
    <location>
        <begin position="371"/>
        <end position="381"/>
    </location>
</feature>